<accession>A0A259U0Z4</accession>
<evidence type="ECO:0000256" key="3">
    <source>
        <dbReference type="ARBA" id="ARBA00023163"/>
    </source>
</evidence>
<keyword evidence="1" id="KW-0805">Transcription regulation</keyword>
<keyword evidence="2" id="KW-0731">Sigma factor</keyword>
<gene>
    <name evidence="5" type="ORF">BSZ36_11795</name>
</gene>
<reference evidence="5 6" key="1">
    <citation type="submission" date="2016-11" db="EMBL/GenBank/DDBJ databases">
        <title>Study of marine rhodopsin-containing bacteria.</title>
        <authorList>
            <person name="Yoshizawa S."/>
            <person name="Kumagai Y."/>
            <person name="Kogure K."/>
        </authorList>
    </citation>
    <scope>NUCLEOTIDE SEQUENCE [LARGE SCALE GENOMIC DNA]</scope>
    <source>
        <strain evidence="5 6">SG-29</strain>
    </source>
</reference>
<dbReference type="GO" id="GO:0016987">
    <property type="term" value="F:sigma factor activity"/>
    <property type="evidence" value="ECO:0007669"/>
    <property type="project" value="UniProtKB-KW"/>
</dbReference>
<organism evidence="5 6">
    <name type="scientific">Rubricoccus marinus</name>
    <dbReference type="NCBI Taxonomy" id="716817"/>
    <lineage>
        <taxon>Bacteria</taxon>
        <taxon>Pseudomonadati</taxon>
        <taxon>Rhodothermota</taxon>
        <taxon>Rhodothermia</taxon>
        <taxon>Rhodothermales</taxon>
        <taxon>Rubricoccaceae</taxon>
        <taxon>Rubricoccus</taxon>
    </lineage>
</organism>
<evidence type="ECO:0000313" key="5">
    <source>
        <dbReference type="EMBL" id="OZC03606.1"/>
    </source>
</evidence>
<dbReference type="InterPro" id="IPR053812">
    <property type="entry name" value="HTH_Sigma70_ECF-like"/>
</dbReference>
<evidence type="ECO:0000256" key="2">
    <source>
        <dbReference type="ARBA" id="ARBA00023082"/>
    </source>
</evidence>
<dbReference type="InterPro" id="IPR011517">
    <property type="entry name" value="RNA_pol_sigma70_ECF-like"/>
</dbReference>
<dbReference type="InParanoid" id="A0A259U0Z4"/>
<dbReference type="EMBL" id="MQWB01000001">
    <property type="protein sequence ID" value="OZC03606.1"/>
    <property type="molecule type" value="Genomic_DNA"/>
</dbReference>
<feature type="domain" description="RNA polymerase sigma-70 ECF-like HTH" evidence="4">
    <location>
        <begin position="11"/>
        <end position="194"/>
    </location>
</feature>
<comment type="caution">
    <text evidence="5">The sequence shown here is derived from an EMBL/GenBank/DDBJ whole genome shotgun (WGS) entry which is preliminary data.</text>
</comment>
<dbReference type="InterPro" id="IPR013324">
    <property type="entry name" value="RNA_pol_sigma_r3/r4-like"/>
</dbReference>
<dbReference type="InterPro" id="IPR036388">
    <property type="entry name" value="WH-like_DNA-bd_sf"/>
</dbReference>
<dbReference type="SUPFAM" id="SSF88659">
    <property type="entry name" value="Sigma3 and sigma4 domains of RNA polymerase sigma factors"/>
    <property type="match status" value="1"/>
</dbReference>
<dbReference type="PANTHER" id="PTHR43133:SF39">
    <property type="entry name" value="SIMILAR TO RNA POLYMERASE SIGMA-E FACTOR"/>
    <property type="match status" value="1"/>
</dbReference>
<dbReference type="PANTHER" id="PTHR43133">
    <property type="entry name" value="RNA POLYMERASE ECF-TYPE SIGMA FACTO"/>
    <property type="match status" value="1"/>
</dbReference>
<dbReference type="InterPro" id="IPR039425">
    <property type="entry name" value="RNA_pol_sigma-70-like"/>
</dbReference>
<dbReference type="Proteomes" id="UP000216446">
    <property type="component" value="Unassembled WGS sequence"/>
</dbReference>
<dbReference type="Gene3D" id="1.10.10.10">
    <property type="entry name" value="Winged helix-like DNA-binding domain superfamily/Winged helix DNA-binding domain"/>
    <property type="match status" value="1"/>
</dbReference>
<dbReference type="Pfam" id="PF07638">
    <property type="entry name" value="Sigma70_ECF"/>
    <property type="match status" value="1"/>
</dbReference>
<proteinExistence type="predicted"/>
<sequence>MMGRPSLSSVRDVTLLLHQAQAGDEGALRDLIPLVYDQLRTLARQQRRYRASGETVNTTALVHEAYEKLARGSSAAQSHGFADRQHFFRVAARAMREVLVDHARKQNSEKRGGGLQPLALNEALVAAPEMAAPLIALDEALTRLATLNGRQAQVVELRYFVGLTIPETADILGLSHATVERDWTSARAWLHLALAS</sequence>
<dbReference type="OrthoDB" id="128473at2"/>
<keyword evidence="3" id="KW-0804">Transcription</keyword>
<evidence type="ECO:0000313" key="6">
    <source>
        <dbReference type="Proteomes" id="UP000216446"/>
    </source>
</evidence>
<dbReference type="NCBIfam" id="TIGR02999">
    <property type="entry name" value="Sig-70_X6"/>
    <property type="match status" value="1"/>
</dbReference>
<name>A0A259U0Z4_9BACT</name>
<keyword evidence="6" id="KW-1185">Reference proteome</keyword>
<dbReference type="InterPro" id="IPR014284">
    <property type="entry name" value="RNA_pol_sigma-70_dom"/>
</dbReference>
<evidence type="ECO:0000256" key="1">
    <source>
        <dbReference type="ARBA" id="ARBA00023015"/>
    </source>
</evidence>
<protein>
    <recommendedName>
        <fullName evidence="4">RNA polymerase sigma-70 ECF-like HTH domain-containing protein</fullName>
    </recommendedName>
</protein>
<evidence type="ECO:0000259" key="4">
    <source>
        <dbReference type="Pfam" id="PF07638"/>
    </source>
</evidence>
<dbReference type="NCBIfam" id="TIGR02937">
    <property type="entry name" value="sigma70-ECF"/>
    <property type="match status" value="1"/>
</dbReference>
<dbReference type="AlphaFoldDB" id="A0A259U0Z4"/>
<dbReference type="GO" id="GO:0006352">
    <property type="term" value="P:DNA-templated transcription initiation"/>
    <property type="evidence" value="ECO:0007669"/>
    <property type="project" value="InterPro"/>
</dbReference>
<dbReference type="CDD" id="cd06171">
    <property type="entry name" value="Sigma70_r4"/>
    <property type="match status" value="1"/>
</dbReference>